<evidence type="ECO:0000256" key="4">
    <source>
        <dbReference type="ARBA" id="ARBA00022448"/>
    </source>
</evidence>
<dbReference type="GO" id="GO:0005886">
    <property type="term" value="C:plasma membrane"/>
    <property type="evidence" value="ECO:0007669"/>
    <property type="project" value="UniProtKB-SubCell"/>
</dbReference>
<evidence type="ECO:0000256" key="3">
    <source>
        <dbReference type="ARBA" id="ARBA00014962"/>
    </source>
</evidence>
<evidence type="ECO:0000256" key="1">
    <source>
        <dbReference type="ARBA" id="ARBA00004162"/>
    </source>
</evidence>
<keyword evidence="10 11" id="KW-0472">Membrane</keyword>
<keyword evidence="7" id="KW-0653">Protein transport</keyword>
<dbReference type="Proteomes" id="UP000295221">
    <property type="component" value="Unassembled WGS sequence"/>
</dbReference>
<gene>
    <name evidence="12" type="ORF">EV194_12116</name>
</gene>
<keyword evidence="8 11" id="KW-1133">Transmembrane helix</keyword>
<dbReference type="InterPro" id="IPR003849">
    <property type="entry name" value="Preprotein_translocase_YajC"/>
</dbReference>
<dbReference type="AlphaFoldDB" id="A0A4V2RV84"/>
<protein>
    <recommendedName>
        <fullName evidence="3">Sec translocon accessory complex subunit YajC</fullName>
    </recommendedName>
</protein>
<dbReference type="PANTHER" id="PTHR33909">
    <property type="entry name" value="SEC TRANSLOCON ACCESSORY COMPLEX SUBUNIT YAJC"/>
    <property type="match status" value="1"/>
</dbReference>
<dbReference type="SMART" id="SM01323">
    <property type="entry name" value="YajC"/>
    <property type="match status" value="1"/>
</dbReference>
<comment type="caution">
    <text evidence="12">The sequence shown here is derived from an EMBL/GenBank/DDBJ whole genome shotgun (WGS) entry which is preliminary data.</text>
</comment>
<keyword evidence="6 11" id="KW-0812">Transmembrane</keyword>
<organism evidence="12 13">
    <name type="scientific">Natronoflexus pectinivorans</name>
    <dbReference type="NCBI Taxonomy" id="682526"/>
    <lineage>
        <taxon>Bacteria</taxon>
        <taxon>Pseudomonadati</taxon>
        <taxon>Bacteroidota</taxon>
        <taxon>Bacteroidia</taxon>
        <taxon>Marinilabiliales</taxon>
        <taxon>Marinilabiliaceae</taxon>
        <taxon>Natronoflexus</taxon>
    </lineage>
</organism>
<evidence type="ECO:0000256" key="6">
    <source>
        <dbReference type="ARBA" id="ARBA00022692"/>
    </source>
</evidence>
<dbReference type="NCBIfam" id="TIGR00739">
    <property type="entry name" value="yajC"/>
    <property type="match status" value="1"/>
</dbReference>
<evidence type="ECO:0000256" key="5">
    <source>
        <dbReference type="ARBA" id="ARBA00022475"/>
    </source>
</evidence>
<evidence type="ECO:0000256" key="9">
    <source>
        <dbReference type="ARBA" id="ARBA00023010"/>
    </source>
</evidence>
<evidence type="ECO:0000256" key="2">
    <source>
        <dbReference type="ARBA" id="ARBA00006742"/>
    </source>
</evidence>
<dbReference type="PRINTS" id="PR01853">
    <property type="entry name" value="YAJCTRNLCASE"/>
</dbReference>
<keyword evidence="4" id="KW-0813">Transport</keyword>
<dbReference type="OrthoDB" id="9800132at2"/>
<dbReference type="GO" id="GO:0015031">
    <property type="term" value="P:protein transport"/>
    <property type="evidence" value="ECO:0007669"/>
    <property type="project" value="UniProtKB-KW"/>
</dbReference>
<reference evidence="12 13" key="1">
    <citation type="submission" date="2019-03" db="EMBL/GenBank/DDBJ databases">
        <title>Genomic Encyclopedia of Type Strains, Phase IV (KMG-IV): sequencing the most valuable type-strain genomes for metagenomic binning, comparative biology and taxonomic classification.</title>
        <authorList>
            <person name="Goeker M."/>
        </authorList>
    </citation>
    <scope>NUCLEOTIDE SEQUENCE [LARGE SCALE GENOMIC DNA]</scope>
    <source>
        <strain evidence="12 13">DSM 24179</strain>
    </source>
</reference>
<keyword evidence="13" id="KW-1185">Reference proteome</keyword>
<keyword evidence="9" id="KW-0811">Translocation</keyword>
<sequence>MYSLFLSLPPQADAPNPLMSLLPFLLIIVVFYFFMIRPQMKRQKELRKYREALKKGDKIITTGGIYGRVAEVKDSQIIMEIADDVKIRIDKSAVIMDMSDAVRK</sequence>
<evidence type="ECO:0000256" key="8">
    <source>
        <dbReference type="ARBA" id="ARBA00022989"/>
    </source>
</evidence>
<evidence type="ECO:0000313" key="12">
    <source>
        <dbReference type="EMBL" id="TCO03304.1"/>
    </source>
</evidence>
<dbReference type="Pfam" id="PF02699">
    <property type="entry name" value="YajC"/>
    <property type="match status" value="1"/>
</dbReference>
<dbReference type="RefSeq" id="WP_132435509.1">
    <property type="nucleotide sequence ID" value="NZ_SLWK01000021.1"/>
</dbReference>
<evidence type="ECO:0000313" key="13">
    <source>
        <dbReference type="Proteomes" id="UP000295221"/>
    </source>
</evidence>
<comment type="subcellular location">
    <subcellularLocation>
        <location evidence="1">Cell membrane</location>
        <topology evidence="1">Single-pass membrane protein</topology>
    </subcellularLocation>
</comment>
<evidence type="ECO:0000256" key="7">
    <source>
        <dbReference type="ARBA" id="ARBA00022927"/>
    </source>
</evidence>
<proteinExistence type="inferred from homology"/>
<name>A0A4V2RV84_9BACT</name>
<evidence type="ECO:0000256" key="11">
    <source>
        <dbReference type="SAM" id="Phobius"/>
    </source>
</evidence>
<dbReference type="EMBL" id="SLWK01000021">
    <property type="protein sequence ID" value="TCO03304.1"/>
    <property type="molecule type" value="Genomic_DNA"/>
</dbReference>
<comment type="similarity">
    <text evidence="2">Belongs to the YajC family.</text>
</comment>
<dbReference type="PANTHER" id="PTHR33909:SF1">
    <property type="entry name" value="SEC TRANSLOCON ACCESSORY COMPLEX SUBUNIT YAJC"/>
    <property type="match status" value="1"/>
</dbReference>
<evidence type="ECO:0000256" key="10">
    <source>
        <dbReference type="ARBA" id="ARBA00023136"/>
    </source>
</evidence>
<accession>A0A4V2RV84</accession>
<feature type="transmembrane region" description="Helical" evidence="11">
    <location>
        <begin position="20"/>
        <end position="38"/>
    </location>
</feature>
<keyword evidence="5" id="KW-1003">Cell membrane</keyword>